<dbReference type="AlphaFoldDB" id="A0A9W8B473"/>
<name>A0A9W8B473_9FUNG</name>
<reference evidence="3" key="1">
    <citation type="submission" date="2022-07" db="EMBL/GenBank/DDBJ databases">
        <title>Phylogenomic reconstructions and comparative analyses of Kickxellomycotina fungi.</title>
        <authorList>
            <person name="Reynolds N.K."/>
            <person name="Stajich J.E."/>
            <person name="Barry K."/>
            <person name="Grigoriev I.V."/>
            <person name="Crous P."/>
            <person name="Smith M.E."/>
        </authorList>
    </citation>
    <scope>NUCLEOTIDE SEQUENCE</scope>
    <source>
        <strain evidence="3">RSA 567</strain>
    </source>
</reference>
<sequence length="183" mass="18427">MQLSIATLFAALSANAVMAQANSDISGLSSMTGYSEKELECLSDSKCVNDPQACLSCLGISSDDIEAAVDCMLECPQPTSLNNMGPYMECANKCSSSMVNKAGPKSSSDKPTSSADDDDDEEESSSASGKDSATASKSSSSTNGNSDSNDGSEDFLDDGSGAGAAAMSMALVAALPVAVLAAL</sequence>
<organism evidence="3 4">
    <name type="scientific">Dimargaris verticillata</name>
    <dbReference type="NCBI Taxonomy" id="2761393"/>
    <lineage>
        <taxon>Eukaryota</taxon>
        <taxon>Fungi</taxon>
        <taxon>Fungi incertae sedis</taxon>
        <taxon>Zoopagomycota</taxon>
        <taxon>Kickxellomycotina</taxon>
        <taxon>Dimargaritomycetes</taxon>
        <taxon>Dimargaritales</taxon>
        <taxon>Dimargaritaceae</taxon>
        <taxon>Dimargaris</taxon>
    </lineage>
</organism>
<dbReference type="OrthoDB" id="10446537at2759"/>
<evidence type="ECO:0000256" key="1">
    <source>
        <dbReference type="SAM" id="MobiDB-lite"/>
    </source>
</evidence>
<dbReference type="Proteomes" id="UP001151582">
    <property type="component" value="Unassembled WGS sequence"/>
</dbReference>
<evidence type="ECO:0000313" key="4">
    <source>
        <dbReference type="Proteomes" id="UP001151582"/>
    </source>
</evidence>
<feature type="region of interest" description="Disordered" evidence="1">
    <location>
        <begin position="99"/>
        <end position="161"/>
    </location>
</feature>
<dbReference type="EMBL" id="JANBQB010000557">
    <property type="protein sequence ID" value="KAJ1975186.1"/>
    <property type="molecule type" value="Genomic_DNA"/>
</dbReference>
<comment type="caution">
    <text evidence="3">The sequence shown here is derived from an EMBL/GenBank/DDBJ whole genome shotgun (WGS) entry which is preliminary data.</text>
</comment>
<feature type="compositionally biased region" description="Acidic residues" evidence="1">
    <location>
        <begin position="115"/>
        <end position="124"/>
    </location>
</feature>
<keyword evidence="4" id="KW-1185">Reference proteome</keyword>
<keyword evidence="2" id="KW-0732">Signal</keyword>
<evidence type="ECO:0000256" key="2">
    <source>
        <dbReference type="SAM" id="SignalP"/>
    </source>
</evidence>
<gene>
    <name evidence="3" type="ORF">H4R34_004431</name>
</gene>
<accession>A0A9W8B473</accession>
<proteinExistence type="predicted"/>
<feature type="compositionally biased region" description="Low complexity" evidence="1">
    <location>
        <begin position="103"/>
        <end position="114"/>
    </location>
</feature>
<feature type="compositionally biased region" description="Low complexity" evidence="1">
    <location>
        <begin position="125"/>
        <end position="149"/>
    </location>
</feature>
<feature type="chain" id="PRO_5040905604" description="Extracellular membrane protein CFEM domain-containing protein" evidence="2">
    <location>
        <begin position="22"/>
        <end position="183"/>
    </location>
</feature>
<protein>
    <recommendedName>
        <fullName evidence="5">Extracellular membrane protein CFEM domain-containing protein</fullName>
    </recommendedName>
</protein>
<evidence type="ECO:0000313" key="3">
    <source>
        <dbReference type="EMBL" id="KAJ1975186.1"/>
    </source>
</evidence>
<evidence type="ECO:0008006" key="5">
    <source>
        <dbReference type="Google" id="ProtNLM"/>
    </source>
</evidence>
<feature type="signal peptide" evidence="2">
    <location>
        <begin position="1"/>
        <end position="21"/>
    </location>
</feature>